<evidence type="ECO:0000259" key="2">
    <source>
        <dbReference type="Pfam" id="PF01996"/>
    </source>
</evidence>
<reference evidence="3 4" key="1">
    <citation type="submission" date="2011-01" db="EMBL/GenBank/DDBJ databases">
        <title>Whole genome sequence of Caldisericum exile AZM16c01.</title>
        <authorList>
            <person name="Narita-Yamada S."/>
            <person name="Kawakoshi A."/>
            <person name="Nakamura S."/>
            <person name="Sasagawa M."/>
            <person name="Fukada J."/>
            <person name="Sekine M."/>
            <person name="Kato Y."/>
            <person name="Fukai R."/>
            <person name="Sasaki K."/>
            <person name="Hanamaki A."/>
            <person name="Narita H."/>
            <person name="Konno Y."/>
            <person name="Mori K."/>
            <person name="Yamazaki S."/>
            <person name="Suzuki K."/>
            <person name="Fujita N."/>
        </authorList>
    </citation>
    <scope>NUCLEOTIDE SEQUENCE [LARGE SCALE GENOMIC DNA]</scope>
    <source>
        <strain evidence="4">DSM 21853 / NBRC 104410 / AZM16c01</strain>
    </source>
</reference>
<dbReference type="EMBL" id="AP012051">
    <property type="protein sequence ID" value="BAL81357.1"/>
    <property type="molecule type" value="Genomic_DNA"/>
</dbReference>
<evidence type="ECO:0000313" key="3">
    <source>
        <dbReference type="EMBL" id="BAL81357.1"/>
    </source>
</evidence>
<name>A0A7U6GFG8_CALEA</name>
<dbReference type="KEGG" id="cex:CSE_12310"/>
<feature type="repeat" description="TPR" evidence="1">
    <location>
        <begin position="144"/>
        <end position="177"/>
    </location>
</feature>
<evidence type="ECO:0000313" key="4">
    <source>
        <dbReference type="Proteomes" id="UP000004793"/>
    </source>
</evidence>
<dbReference type="RefSeq" id="WP_014453753.1">
    <property type="nucleotide sequence ID" value="NC_017096.1"/>
</dbReference>
<dbReference type="SUPFAM" id="SSF144010">
    <property type="entry name" value="CofE-like"/>
    <property type="match status" value="1"/>
</dbReference>
<dbReference type="Pfam" id="PF01996">
    <property type="entry name" value="F420_ligase"/>
    <property type="match status" value="1"/>
</dbReference>
<organism evidence="3 4">
    <name type="scientific">Caldisericum exile (strain DSM 21853 / NBRC 104410 / AZM16c01)</name>
    <dbReference type="NCBI Taxonomy" id="511051"/>
    <lineage>
        <taxon>Bacteria</taxon>
        <taxon>Pseudomonadati</taxon>
        <taxon>Caldisericota/Cryosericota group</taxon>
        <taxon>Caldisericota</taxon>
        <taxon>Caldisericia</taxon>
        <taxon>Caldisericales</taxon>
        <taxon>Caldisericaceae</taxon>
        <taxon>Caldisericum</taxon>
    </lineage>
</organism>
<protein>
    <recommendedName>
        <fullName evidence="2">Coenzyme F420:L-glutamate ligase-like domain-containing protein</fullName>
    </recommendedName>
</protein>
<accession>A0A7U6GFG8</accession>
<keyword evidence="1" id="KW-0802">TPR repeat</keyword>
<dbReference type="PROSITE" id="PS50005">
    <property type="entry name" value="TPR"/>
    <property type="match status" value="2"/>
</dbReference>
<dbReference type="AlphaFoldDB" id="A0A7U6GFG8"/>
<dbReference type="OrthoDB" id="9763290at2"/>
<proteinExistence type="predicted"/>
<dbReference type="InterPro" id="IPR019734">
    <property type="entry name" value="TPR_rpt"/>
</dbReference>
<dbReference type="Gene3D" id="1.25.40.10">
    <property type="entry name" value="Tetratricopeptide repeat domain"/>
    <property type="match status" value="1"/>
</dbReference>
<dbReference type="Proteomes" id="UP000004793">
    <property type="component" value="Chromosome"/>
</dbReference>
<dbReference type="InterPro" id="IPR011990">
    <property type="entry name" value="TPR-like_helical_dom_sf"/>
</dbReference>
<feature type="repeat" description="TPR" evidence="1">
    <location>
        <begin position="31"/>
        <end position="64"/>
    </location>
</feature>
<evidence type="ECO:0000256" key="1">
    <source>
        <dbReference type="PROSITE-ProRule" id="PRU00339"/>
    </source>
</evidence>
<keyword evidence="4" id="KW-1185">Reference proteome</keyword>
<sequence>MRFIDRIRKLDLDERIRILESYLKKHPEDGIGAYRYLSHLYVLKGDLSSAGKTLKYGIEKNPNNLWLQLELGDFYFFTLEDVERAEEIYRNIFTKFSKPERSTLSPYRYVLKRLTTITYNKGKLDEARRFYELFYAIEPSDFYATDFVRFGELLFKEGKIDEARKVIETGIKTHPKKKELKEFANKYLGGNYVFENNTLETFIEKIPVRTPLVKEDDDLIEIIKKYALPYLKVGDIVTISSCVAAIAEGRLFPVDSIKVSKLARFVSHFVNQESIPFGGAAPLANPYAMQVAIEEVGPIRIILGFLAGAIGKVFGLDGVFYRVAGEQSALIDDPPGAIPPYDYYIIPGPIDSNGLVRKIKKEINSEVAIVDANELGRAWVVGATEGINKKELEKVLSDNPAGNEDEGTPIVIVRFSK</sequence>
<dbReference type="InterPro" id="IPR002847">
    <property type="entry name" value="F420-0_gamma-glut_ligase-dom"/>
</dbReference>
<dbReference type="Gene3D" id="3.30.1330.100">
    <property type="entry name" value="CofE-like"/>
    <property type="match status" value="1"/>
</dbReference>
<gene>
    <name evidence="3" type="ordered locus">CSE_12310</name>
</gene>
<feature type="domain" description="Coenzyme F420:L-glutamate ligase-like" evidence="2">
    <location>
        <begin position="208"/>
        <end position="279"/>
    </location>
</feature>
<dbReference type="SUPFAM" id="SSF48452">
    <property type="entry name" value="TPR-like"/>
    <property type="match status" value="1"/>
</dbReference>